<dbReference type="EC" id="2.3.1.-" evidence="5"/>
<dbReference type="GO" id="GO:0008870">
    <property type="term" value="F:galactoside O-acetyltransferase activity"/>
    <property type="evidence" value="ECO:0007669"/>
    <property type="project" value="TreeGrafter"/>
</dbReference>
<feature type="domain" description="Maltose/galactoside acetyltransferase" evidence="6">
    <location>
        <begin position="18"/>
        <end position="72"/>
    </location>
</feature>
<protein>
    <recommendedName>
        <fullName evidence="5">Acetyltransferase</fullName>
        <ecNumber evidence="5">2.3.1.-</ecNumber>
    </recommendedName>
</protein>
<dbReference type="Gene3D" id="2.160.10.10">
    <property type="entry name" value="Hexapeptide repeat proteins"/>
    <property type="match status" value="1"/>
</dbReference>
<sequence length="225" mass="25074">MPLIMQKDLKTLSATENRDRMLAGKLYDPGEPTLMNEQQHYQQDLADYNQLAFTDMAGRAQWLADHFASVGPDSYIEQPFYANWAGHHVHLGAAVYANYHLTLVDDGEIFIDDHVLLGPNVTLVTAGHPIDPQRRRAAYQYNRPIHLKENVWLGANVTVLPGVTIGENTVVGAGALVTKDLPANVVAIGTPAQVVRLITQHDRDYYDHDQPMDVTAPTQEETHDN</sequence>
<keyword evidence="2 5" id="KW-0808">Transferase</keyword>
<proteinExistence type="inferred from homology"/>
<evidence type="ECO:0000256" key="4">
    <source>
        <dbReference type="ARBA" id="ARBA00023315"/>
    </source>
</evidence>
<dbReference type="PROSITE" id="PS00101">
    <property type="entry name" value="HEXAPEP_TRANSFERASES"/>
    <property type="match status" value="1"/>
</dbReference>
<dbReference type="CDD" id="cd03357">
    <property type="entry name" value="LbH_MAT_GAT"/>
    <property type="match status" value="1"/>
</dbReference>
<keyword evidence="3" id="KW-0677">Repeat</keyword>
<organism evidence="7 8">
    <name type="scientific">Levilactobacillus spicheri DSM 15429</name>
    <dbReference type="NCBI Taxonomy" id="1423805"/>
    <lineage>
        <taxon>Bacteria</taxon>
        <taxon>Bacillati</taxon>
        <taxon>Bacillota</taxon>
        <taxon>Bacilli</taxon>
        <taxon>Lactobacillales</taxon>
        <taxon>Lactobacillaceae</taxon>
        <taxon>Levilactobacillus</taxon>
    </lineage>
</organism>
<dbReference type="InterPro" id="IPR039369">
    <property type="entry name" value="LacA-like"/>
</dbReference>
<dbReference type="PANTHER" id="PTHR43017">
    <property type="entry name" value="GALACTOSIDE O-ACETYLTRANSFERASE"/>
    <property type="match status" value="1"/>
</dbReference>
<dbReference type="FunFam" id="2.160.10.10:FF:000025">
    <property type="entry name" value="Hexapeptide-repeat containing-acetyltransferase"/>
    <property type="match status" value="1"/>
</dbReference>
<evidence type="ECO:0000256" key="3">
    <source>
        <dbReference type="ARBA" id="ARBA00022737"/>
    </source>
</evidence>
<dbReference type="InterPro" id="IPR018357">
    <property type="entry name" value="Hexapep_transf_CS"/>
</dbReference>
<evidence type="ECO:0000256" key="5">
    <source>
        <dbReference type="RuleBase" id="RU367021"/>
    </source>
</evidence>
<dbReference type="PANTHER" id="PTHR43017:SF1">
    <property type="entry name" value="ACETYLTRANSFERASE YJL218W-RELATED"/>
    <property type="match status" value="1"/>
</dbReference>
<dbReference type="SUPFAM" id="SSF51161">
    <property type="entry name" value="Trimeric LpxA-like enzymes"/>
    <property type="match status" value="1"/>
</dbReference>
<dbReference type="EMBL" id="AZFC01000016">
    <property type="protein sequence ID" value="KRL48302.1"/>
    <property type="molecule type" value="Genomic_DNA"/>
</dbReference>
<accession>A0A0R1QW05</accession>
<evidence type="ECO:0000259" key="6">
    <source>
        <dbReference type="SMART" id="SM01266"/>
    </source>
</evidence>
<evidence type="ECO:0000256" key="2">
    <source>
        <dbReference type="ARBA" id="ARBA00022679"/>
    </source>
</evidence>
<dbReference type="Proteomes" id="UP000051835">
    <property type="component" value="Unassembled WGS sequence"/>
</dbReference>
<evidence type="ECO:0000313" key="8">
    <source>
        <dbReference type="Proteomes" id="UP000051835"/>
    </source>
</evidence>
<evidence type="ECO:0000256" key="1">
    <source>
        <dbReference type="ARBA" id="ARBA00007274"/>
    </source>
</evidence>
<keyword evidence="4 5" id="KW-0012">Acyltransferase</keyword>
<dbReference type="InterPro" id="IPR001451">
    <property type="entry name" value="Hexapep"/>
</dbReference>
<dbReference type="SMART" id="SM01266">
    <property type="entry name" value="Mac"/>
    <property type="match status" value="1"/>
</dbReference>
<dbReference type="AlphaFoldDB" id="A0A0R1QW05"/>
<dbReference type="Pfam" id="PF12464">
    <property type="entry name" value="Mac"/>
    <property type="match status" value="1"/>
</dbReference>
<comment type="similarity">
    <text evidence="1 5">Belongs to the transferase hexapeptide repeat family.</text>
</comment>
<name>A0A0R1QW05_9LACO</name>
<evidence type="ECO:0000313" key="7">
    <source>
        <dbReference type="EMBL" id="KRL48302.1"/>
    </source>
</evidence>
<dbReference type="InterPro" id="IPR024688">
    <property type="entry name" value="Mac_dom"/>
</dbReference>
<reference evidence="7 8" key="1">
    <citation type="journal article" date="2015" name="Genome Announc.">
        <title>Expanding the biotechnology potential of lactobacilli through comparative genomics of 213 strains and associated genera.</title>
        <authorList>
            <person name="Sun Z."/>
            <person name="Harris H.M."/>
            <person name="McCann A."/>
            <person name="Guo C."/>
            <person name="Argimon S."/>
            <person name="Zhang W."/>
            <person name="Yang X."/>
            <person name="Jeffery I.B."/>
            <person name="Cooney J.C."/>
            <person name="Kagawa T.F."/>
            <person name="Liu W."/>
            <person name="Song Y."/>
            <person name="Salvetti E."/>
            <person name="Wrobel A."/>
            <person name="Rasinkangas P."/>
            <person name="Parkhill J."/>
            <person name="Rea M.C."/>
            <person name="O'Sullivan O."/>
            <person name="Ritari J."/>
            <person name="Douillard F.P."/>
            <person name="Paul Ross R."/>
            <person name="Yang R."/>
            <person name="Briner A.E."/>
            <person name="Felis G.E."/>
            <person name="de Vos W.M."/>
            <person name="Barrangou R."/>
            <person name="Klaenhammer T.R."/>
            <person name="Caufield P.W."/>
            <person name="Cui Y."/>
            <person name="Zhang H."/>
            <person name="O'Toole P.W."/>
        </authorList>
    </citation>
    <scope>NUCLEOTIDE SEQUENCE [LARGE SCALE GENOMIC DNA]</scope>
    <source>
        <strain evidence="7 8">DSM 15429</strain>
    </source>
</reference>
<dbReference type="Pfam" id="PF00132">
    <property type="entry name" value="Hexapep"/>
    <property type="match status" value="1"/>
</dbReference>
<dbReference type="InterPro" id="IPR011004">
    <property type="entry name" value="Trimer_LpxA-like_sf"/>
</dbReference>
<gene>
    <name evidence="7" type="ORF">FD37_GL001430</name>
</gene>
<comment type="caution">
    <text evidence="7">The sequence shown here is derived from an EMBL/GenBank/DDBJ whole genome shotgun (WGS) entry which is preliminary data.</text>
</comment>
<dbReference type="PATRIC" id="fig|1423805.4.peg.1466"/>